<dbReference type="InterPro" id="IPR001296">
    <property type="entry name" value="Glyco_trans_1"/>
</dbReference>
<dbReference type="SUPFAM" id="SSF53756">
    <property type="entry name" value="UDP-Glycosyltransferase/glycogen phosphorylase"/>
    <property type="match status" value="1"/>
</dbReference>
<evidence type="ECO:0000313" key="2">
    <source>
        <dbReference type="EMBL" id="GAG67327.1"/>
    </source>
</evidence>
<dbReference type="EMBL" id="BART01002755">
    <property type="protein sequence ID" value="GAG67327.1"/>
    <property type="molecule type" value="Genomic_DNA"/>
</dbReference>
<name>X1ABI4_9ZZZZ</name>
<feature type="non-terminal residue" evidence="2">
    <location>
        <position position="1"/>
    </location>
</feature>
<accession>X1ABI4</accession>
<dbReference type="GO" id="GO:0016757">
    <property type="term" value="F:glycosyltransferase activity"/>
    <property type="evidence" value="ECO:0007669"/>
    <property type="project" value="InterPro"/>
</dbReference>
<gene>
    <name evidence="2" type="ORF">S01H4_08138</name>
</gene>
<organism evidence="2">
    <name type="scientific">marine sediment metagenome</name>
    <dbReference type="NCBI Taxonomy" id="412755"/>
    <lineage>
        <taxon>unclassified sequences</taxon>
        <taxon>metagenomes</taxon>
        <taxon>ecological metagenomes</taxon>
    </lineage>
</organism>
<dbReference type="Pfam" id="PF00534">
    <property type="entry name" value="Glycos_transf_1"/>
    <property type="match status" value="1"/>
</dbReference>
<dbReference type="PANTHER" id="PTHR45947:SF3">
    <property type="entry name" value="SULFOQUINOVOSYL TRANSFERASE SQD2"/>
    <property type="match status" value="1"/>
</dbReference>
<proteinExistence type="predicted"/>
<dbReference type="AlphaFoldDB" id="X1ABI4"/>
<reference evidence="2" key="1">
    <citation type="journal article" date="2014" name="Front. Microbiol.">
        <title>High frequency of phylogenetically diverse reductive dehalogenase-homologous genes in deep subseafloor sedimentary metagenomes.</title>
        <authorList>
            <person name="Kawai M."/>
            <person name="Futagami T."/>
            <person name="Toyoda A."/>
            <person name="Takaki Y."/>
            <person name="Nishi S."/>
            <person name="Hori S."/>
            <person name="Arai W."/>
            <person name="Tsubouchi T."/>
            <person name="Morono Y."/>
            <person name="Uchiyama I."/>
            <person name="Ito T."/>
            <person name="Fujiyama A."/>
            <person name="Inagaki F."/>
            <person name="Takami H."/>
        </authorList>
    </citation>
    <scope>NUCLEOTIDE SEQUENCE</scope>
    <source>
        <strain evidence="2">Expedition CK06-06</strain>
    </source>
</reference>
<comment type="caution">
    <text evidence="2">The sequence shown here is derived from an EMBL/GenBank/DDBJ whole genome shotgun (WGS) entry which is preliminary data.</text>
</comment>
<feature type="domain" description="Glycosyl transferase family 1" evidence="1">
    <location>
        <begin position="94"/>
        <end position="249"/>
    </location>
</feature>
<dbReference type="InterPro" id="IPR050194">
    <property type="entry name" value="Glycosyltransferase_grp1"/>
</dbReference>
<dbReference type="PANTHER" id="PTHR45947">
    <property type="entry name" value="SULFOQUINOVOSYL TRANSFERASE SQD2"/>
    <property type="match status" value="1"/>
</dbReference>
<dbReference type="Gene3D" id="3.40.50.2000">
    <property type="entry name" value="Glycogen Phosphorylase B"/>
    <property type="match status" value="1"/>
</dbReference>
<evidence type="ECO:0000259" key="1">
    <source>
        <dbReference type="Pfam" id="PF00534"/>
    </source>
</evidence>
<sequence length="279" mass="32167">TSDAAKGVITSPTTCHVSYCHTPTRYLWEPWMDTRATTGAFKSLRRLIVSYLRVWDLQAAQRPDFIMANSKNIATKVKQYYHRSSEVLYPPVDAKFFELAQQPKQDFFLLVSRLAGHKKVDLAIKAFIKLKQPLKIVGEGPEKKRLEKLAKDHPQIEFLGFQPDNIVRDLYQQAKAFIFPQEEDFGITPLEAMACGTPVIAYGKGGALETVVSKETGLFFKQPTTDSLIAAVKEFKPDQFDKQRIRKRALEFDQPVFQQNLKQLIEKYYQRYQQKDNLR</sequence>
<protein>
    <recommendedName>
        <fullName evidence="1">Glycosyl transferase family 1 domain-containing protein</fullName>
    </recommendedName>
</protein>